<evidence type="ECO:0000256" key="1">
    <source>
        <dbReference type="ARBA" id="ARBA00022679"/>
    </source>
</evidence>
<dbReference type="RefSeq" id="XP_001802018.1">
    <property type="nucleotide sequence ID" value="XM_001801966.1"/>
</dbReference>
<dbReference type="EMBL" id="CP069042">
    <property type="protein sequence ID" value="QRD06401.1"/>
    <property type="molecule type" value="Genomic_DNA"/>
</dbReference>
<dbReference type="GO" id="GO:0005975">
    <property type="term" value="P:carbohydrate metabolic process"/>
    <property type="evidence" value="ECO:0007669"/>
    <property type="project" value="InterPro"/>
</dbReference>
<feature type="region of interest" description="Disordered" evidence="2">
    <location>
        <begin position="1179"/>
        <end position="1228"/>
    </location>
</feature>
<dbReference type="PANTHER" id="PTHR48050:SF5">
    <property type="entry name" value="UDP-GLUCOSE,STEROL TRANSFERASE"/>
    <property type="match status" value="1"/>
</dbReference>
<dbReference type="FunFam" id="3.40.50.2000:FF:000100">
    <property type="entry name" value="Glycosyltransferase family 1 protein"/>
    <property type="match status" value="1"/>
</dbReference>
<dbReference type="CDD" id="cd03784">
    <property type="entry name" value="GT1_Gtf-like"/>
    <property type="match status" value="1"/>
</dbReference>
<dbReference type="GO" id="GO:0016906">
    <property type="term" value="F:sterol 3-beta-glucosyltransferase activity"/>
    <property type="evidence" value="ECO:0007669"/>
    <property type="project" value="UniProtKB-ARBA"/>
</dbReference>
<feature type="compositionally biased region" description="Basic and acidic residues" evidence="2">
    <location>
        <begin position="1070"/>
        <end position="1087"/>
    </location>
</feature>
<dbReference type="OrthoDB" id="5835829at2759"/>
<dbReference type="InterPro" id="IPR002213">
    <property type="entry name" value="UDP_glucos_trans"/>
</dbReference>
<feature type="compositionally biased region" description="Polar residues" evidence="2">
    <location>
        <begin position="75"/>
        <end position="86"/>
    </location>
</feature>
<feature type="compositionally biased region" description="Basic and acidic residues" evidence="2">
    <location>
        <begin position="1138"/>
        <end position="1150"/>
    </location>
</feature>
<dbReference type="Gene3D" id="3.40.50.2000">
    <property type="entry name" value="Glycogen Phosphorylase B"/>
    <property type="match status" value="2"/>
</dbReference>
<feature type="compositionally biased region" description="Basic and acidic residues" evidence="2">
    <location>
        <begin position="1098"/>
        <end position="1124"/>
    </location>
</feature>
<dbReference type="PANTHER" id="PTHR48050">
    <property type="entry name" value="STEROL 3-BETA-GLUCOSYLTRANSFERASE"/>
    <property type="match status" value="1"/>
</dbReference>
<feature type="domain" description="Glycosyltransferase family 28 N-terminal" evidence="3">
    <location>
        <begin position="254"/>
        <end position="411"/>
    </location>
</feature>
<evidence type="ECO:0000313" key="5">
    <source>
        <dbReference type="EMBL" id="QRD06401.1"/>
    </source>
</evidence>
<feature type="compositionally biased region" description="Basic and acidic residues" evidence="2">
    <location>
        <begin position="1192"/>
        <end position="1224"/>
    </location>
</feature>
<dbReference type="Proteomes" id="UP000663193">
    <property type="component" value="Chromosome 20"/>
</dbReference>
<dbReference type="KEGG" id="pno:SNOG_11780"/>
<feature type="region of interest" description="Disordered" evidence="2">
    <location>
        <begin position="1050"/>
        <end position="1166"/>
    </location>
</feature>
<dbReference type="OMA" id="YTNFMSY"/>
<feature type="domain" description="Erythromycin biosynthesis protein CIII-like C-terminal" evidence="4">
    <location>
        <begin position="573"/>
        <end position="673"/>
    </location>
</feature>
<dbReference type="SUPFAM" id="SSF53756">
    <property type="entry name" value="UDP-Glycosyltransferase/glycogen phosphorylase"/>
    <property type="match status" value="1"/>
</dbReference>
<feature type="compositionally biased region" description="Polar residues" evidence="2">
    <location>
        <begin position="49"/>
        <end position="67"/>
    </location>
</feature>
<evidence type="ECO:0000259" key="4">
    <source>
        <dbReference type="Pfam" id="PF06722"/>
    </source>
</evidence>
<evidence type="ECO:0008006" key="7">
    <source>
        <dbReference type="Google" id="ProtNLM"/>
    </source>
</evidence>
<feature type="compositionally biased region" description="Polar residues" evidence="2">
    <location>
        <begin position="810"/>
        <end position="821"/>
    </location>
</feature>
<feature type="region of interest" description="Disordered" evidence="2">
    <location>
        <begin position="802"/>
        <end position="861"/>
    </location>
</feature>
<keyword evidence="1" id="KW-0808">Transferase</keyword>
<sequence>MAQSSQLHHNVTPTGTIINEPIFPNIGTTPALATGNELSLSAAKGPSPASMSQQAIATQPEKQTDSPSPAPQQDEPASSRPTQQRWATERPKPSTKHSLLGRLQSGPRRQNSSQLLYKPATAVTFDPYSSESDSSEDERTPNKSLSHNNAIAGEESKKRRTSTAGPFSRLKFTNEALTTRGRISKSDGRLKLSLLEKDGDQGYLAKALGAVLSKHTKNEDDLTGYDKRDIEAQKIAPEDDEMEHDLSRRVKLNIVIIIIGSRGDIQPFIRIGKILQNDYGHRVRMATHPSFKDFVEKDSGLEFFSIGGNPAELMAFMVKNPGLIPNLDTIKEGEIGRRRAQMYEMFQGMWRACINATDDETDKANAKMMGDKEPFVADAIIANPPSFAPPHIAEKLGIPLHMMFTFPYTPTVHFPHPLANIKTSNVEATYSNFMSYPLVEMMTWQGLGDLINRFRSKILRLEEVSTLWAPGQLYRLKVPYTYMWSPSLIAKPKDWGPEIDVTGFVFLDLASSFTPPDDLKEFLDNGDPPVYIGFGSIVVDDPDEFTKLIFEAVKIAGCRALVSKGWGGFGSNSDCPDNIFMLENTPHDWLFPRCAAVVHHGGAGTTAIGLKTARPTMIVPFFGDQPFWGAMVSKAKAGAHDCIPYKKLNAERLAEGIKQCLTEEARENVKKIAKSIEDEGDGALNAVRSFHRSLPLRGEGSMRCDFLDNRVATWKIKNTDVKLSALVADLLVEKKKLKWNELRLLRHYEWNDFGGPGEPLTGVWGSIMTSLTDAATGVGGVPVEMGKSIQKREKLREKKRAIQKRKQHQKSTLSRVNSSTVDGAVAEGSEKKQEKNGRPTAKRGESSLSKLEEPEEELGEELAHEAGAGFRKTGGAIARFPMNFTLALTQGFHNAPRLYGDETVRRPPRVTGFHSGLRAGRDELIYGVKDGVTGLVTQPIRGAKQKGVVGAARGVGFGIGGFVLKDIAAIIGPGAYLMKGLDAEYMKRYQPTNYLRRARIAQGQRELQLLETQARVARIDEAKEGSNKPVEKRDIIEQKVSTRWQALQQGMNDEKKHHKPGLVGSLLGLGDKKEGQRVPRKSKEYATDRPVQGSIPHAKTEKQVTKEKQSMDREGAKMRLDGGHRGLNRSSTAPITTLEHKGTNDMKPLERPMGSAKPTDIKEQQEPEDMVGNVHLAAGGEKNQSDENIDQSADKQDHLTVEEAKDEMRRPSADTGSEETKVETDGVDWAIMRKQAEGVEGRTLDLNASARA</sequence>
<feature type="region of interest" description="Disordered" evidence="2">
    <location>
        <begin position="1"/>
        <end position="167"/>
    </location>
</feature>
<name>A0A7U2IAT2_PHANO</name>
<dbReference type="InterPro" id="IPR050426">
    <property type="entry name" value="Glycosyltransferase_28"/>
</dbReference>
<evidence type="ECO:0000313" key="6">
    <source>
        <dbReference type="Proteomes" id="UP000663193"/>
    </source>
</evidence>
<dbReference type="FunFam" id="3.40.50.2000:FF:000009">
    <property type="entry name" value="Sterol 3-beta-glucosyltransferase UGT80A2"/>
    <property type="match status" value="1"/>
</dbReference>
<feature type="compositionally biased region" description="Basic and acidic residues" evidence="2">
    <location>
        <begin position="828"/>
        <end position="845"/>
    </location>
</feature>
<evidence type="ECO:0000259" key="3">
    <source>
        <dbReference type="Pfam" id="PF03033"/>
    </source>
</evidence>
<evidence type="ECO:0000256" key="2">
    <source>
        <dbReference type="SAM" id="MobiDB-lite"/>
    </source>
</evidence>
<accession>A0A7U2IAT2</accession>
<protein>
    <recommendedName>
        <fullName evidence="7">Glycosyltransferase family 28 N-terminal domain-containing protein</fullName>
    </recommendedName>
</protein>
<gene>
    <name evidence="5" type="ORF">JI435_117800</name>
</gene>
<dbReference type="Pfam" id="PF06722">
    <property type="entry name" value="EryCIII-like_C"/>
    <property type="match status" value="1"/>
</dbReference>
<dbReference type="InterPro" id="IPR010610">
    <property type="entry name" value="EryCIII-like_C"/>
</dbReference>
<organism evidence="5 6">
    <name type="scientific">Phaeosphaeria nodorum (strain SN15 / ATCC MYA-4574 / FGSC 10173)</name>
    <name type="common">Glume blotch fungus</name>
    <name type="synonym">Parastagonospora nodorum</name>
    <dbReference type="NCBI Taxonomy" id="321614"/>
    <lineage>
        <taxon>Eukaryota</taxon>
        <taxon>Fungi</taxon>
        <taxon>Dikarya</taxon>
        <taxon>Ascomycota</taxon>
        <taxon>Pezizomycotina</taxon>
        <taxon>Dothideomycetes</taxon>
        <taxon>Pleosporomycetidae</taxon>
        <taxon>Pleosporales</taxon>
        <taxon>Pleosporineae</taxon>
        <taxon>Phaeosphaeriaceae</taxon>
        <taxon>Parastagonospora</taxon>
    </lineage>
</organism>
<reference evidence="6" key="1">
    <citation type="journal article" date="2021" name="BMC Genomics">
        <title>Chromosome-level genome assembly and manually-curated proteome of model necrotroph Parastagonospora nodorum Sn15 reveals a genome-wide trove of candidate effector homologs, and redundancy of virulence-related functions within an accessory chromosome.</title>
        <authorList>
            <person name="Bertazzoni S."/>
            <person name="Jones D.A.B."/>
            <person name="Phan H.T."/>
            <person name="Tan K.-C."/>
            <person name="Hane J.K."/>
        </authorList>
    </citation>
    <scope>NUCLEOTIDE SEQUENCE [LARGE SCALE GENOMIC DNA]</scope>
    <source>
        <strain evidence="6">SN15 / ATCC MYA-4574 / FGSC 10173)</strain>
    </source>
</reference>
<dbReference type="Pfam" id="PF03033">
    <property type="entry name" value="Glyco_transf_28"/>
    <property type="match status" value="1"/>
</dbReference>
<feature type="compositionally biased region" description="Polar residues" evidence="2">
    <location>
        <begin position="1"/>
        <end position="17"/>
    </location>
</feature>
<dbReference type="AlphaFoldDB" id="A0A7U2IAT2"/>
<dbReference type="InterPro" id="IPR004276">
    <property type="entry name" value="GlycoTrans_28_N"/>
</dbReference>
<keyword evidence="6" id="KW-1185">Reference proteome</keyword>
<dbReference type="VEuPathDB" id="FungiDB:JI435_117800"/>
<proteinExistence type="predicted"/>